<dbReference type="InterPro" id="IPR010661">
    <property type="entry name" value="RVT_thumb"/>
</dbReference>
<dbReference type="Pfam" id="PF19317">
    <property type="entry name" value="Gag_p24_C"/>
    <property type="match status" value="1"/>
</dbReference>
<comment type="subcellular location">
    <subcellularLocation>
        <location evidence="2">Cell membrane</location>
        <topology evidence="2">Peripheral membrane protein</topology>
        <orientation evidence="2">Cytoplasmic side</orientation>
    </subcellularLocation>
    <subcellularLocation>
        <location evidence="1">Early endosome</location>
    </subcellularLocation>
</comment>
<keyword evidence="24" id="KW-0472">Membrane</keyword>
<evidence type="ECO:0000256" key="23">
    <source>
        <dbReference type="ARBA" id="ARBA00023125"/>
    </source>
</evidence>
<dbReference type="GO" id="GO:0005769">
    <property type="term" value="C:early endosome"/>
    <property type="evidence" value="ECO:0007669"/>
    <property type="project" value="UniProtKB-SubCell"/>
</dbReference>
<feature type="domain" description="Integrase catalytic" evidence="34">
    <location>
        <begin position="1081"/>
        <end position="1253"/>
    </location>
</feature>
<evidence type="ECO:0000259" key="34">
    <source>
        <dbReference type="PROSITE" id="PS50994"/>
    </source>
</evidence>
<keyword evidence="7" id="KW-0808">Transferase</keyword>
<dbReference type="InterPro" id="IPR021109">
    <property type="entry name" value="Peptidase_aspartic_dom_sf"/>
</dbReference>
<evidence type="ECO:0000256" key="4">
    <source>
        <dbReference type="ARBA" id="ARBA00010879"/>
    </source>
</evidence>
<dbReference type="GO" id="GO:0004523">
    <property type="term" value="F:RNA-DNA hybrid ribonuclease activity"/>
    <property type="evidence" value="ECO:0007669"/>
    <property type="project" value="InterPro"/>
</dbReference>
<dbReference type="PROSITE" id="PS50158">
    <property type="entry name" value="ZF_CCHC"/>
    <property type="match status" value="1"/>
</dbReference>
<dbReference type="Gene3D" id="3.10.20.370">
    <property type="match status" value="1"/>
</dbReference>
<dbReference type="Pfam" id="PF00078">
    <property type="entry name" value="RVT_1"/>
    <property type="match status" value="2"/>
</dbReference>
<dbReference type="Pfam" id="PF00552">
    <property type="entry name" value="IN_DBD_C"/>
    <property type="match status" value="1"/>
</dbReference>
<evidence type="ECO:0000256" key="20">
    <source>
        <dbReference type="ARBA" id="ARBA00022908"/>
    </source>
</evidence>
<dbReference type="Gene3D" id="1.10.10.200">
    <property type="match status" value="1"/>
</dbReference>
<dbReference type="GO" id="GO:0075523">
    <property type="term" value="P:viral translational frameshifting"/>
    <property type="evidence" value="ECO:0007669"/>
    <property type="project" value="UniProtKB-KW"/>
</dbReference>
<dbReference type="InterPro" id="IPR000477">
    <property type="entry name" value="RT_dom"/>
</dbReference>
<dbReference type="InterPro" id="IPR045345">
    <property type="entry name" value="Gag_p24_C"/>
</dbReference>
<dbReference type="FunFam" id="3.30.420.10:FF:000032">
    <property type="entry name" value="Retrovirus-related Pol polyprotein from transposon 297-like Protein"/>
    <property type="match status" value="1"/>
</dbReference>
<keyword evidence="23" id="KW-0238">DNA-binding</keyword>
<keyword evidence="13" id="KW-0967">Endosome</keyword>
<dbReference type="PROSITE" id="PS50879">
    <property type="entry name" value="RNASE_H_1"/>
    <property type="match status" value="1"/>
</dbReference>
<evidence type="ECO:0000256" key="7">
    <source>
        <dbReference type="ARBA" id="ARBA00022679"/>
    </source>
</evidence>
<keyword evidence="12" id="KW-0064">Aspartyl protease</keyword>
<keyword evidence="21" id="KW-0695">RNA-directed DNA polymerase</keyword>
<evidence type="ECO:0000259" key="32">
    <source>
        <dbReference type="PROSITE" id="PS50878"/>
    </source>
</evidence>
<dbReference type="Gene3D" id="1.10.1200.30">
    <property type="match status" value="1"/>
</dbReference>
<dbReference type="InterPro" id="IPR014756">
    <property type="entry name" value="Ig_E-set"/>
</dbReference>
<dbReference type="Pfam" id="PF02752">
    <property type="entry name" value="Arrestin_C"/>
    <property type="match status" value="1"/>
</dbReference>
<dbReference type="InterPro" id="IPR008916">
    <property type="entry name" value="Retrov_capsid_C"/>
</dbReference>
<keyword evidence="15" id="KW-0255">Endonuclease</keyword>
<keyword evidence="36" id="KW-1185">Reference proteome</keyword>
<dbReference type="Gene3D" id="2.40.70.10">
    <property type="entry name" value="Acid Proteases"/>
    <property type="match status" value="1"/>
</dbReference>
<comment type="caution">
    <text evidence="35">The sequence shown here is derived from an EMBL/GenBank/DDBJ whole genome shotgun (WGS) entry which is preliminary data.</text>
</comment>
<feature type="region of interest" description="Disordered" evidence="28">
    <location>
        <begin position="1592"/>
        <end position="1611"/>
    </location>
</feature>
<dbReference type="Pfam" id="PF02022">
    <property type="entry name" value="Integrase_Zn"/>
    <property type="match status" value="1"/>
</dbReference>
<evidence type="ECO:0000256" key="28">
    <source>
        <dbReference type="SAM" id="MobiDB-lite"/>
    </source>
</evidence>
<dbReference type="GO" id="GO:0006508">
    <property type="term" value="P:proteolysis"/>
    <property type="evidence" value="ECO:0007669"/>
    <property type="project" value="UniProtKB-KW"/>
</dbReference>
<accession>A0A3M0K976</accession>
<feature type="domain" description="Reverse transcriptase" evidence="32">
    <location>
        <begin position="467"/>
        <end position="656"/>
    </location>
</feature>
<evidence type="ECO:0000256" key="5">
    <source>
        <dbReference type="ARBA" id="ARBA00022475"/>
    </source>
</evidence>
<evidence type="ECO:0000256" key="11">
    <source>
        <dbReference type="ARBA" id="ARBA00022737"/>
    </source>
</evidence>
<dbReference type="SUPFAM" id="SSF47353">
    <property type="entry name" value="Retrovirus capsid dimerization domain-like"/>
    <property type="match status" value="1"/>
</dbReference>
<dbReference type="InterPro" id="IPR017856">
    <property type="entry name" value="Integrase-like_N"/>
</dbReference>
<evidence type="ECO:0000256" key="18">
    <source>
        <dbReference type="ARBA" id="ARBA00022833"/>
    </source>
</evidence>
<dbReference type="InterPro" id="IPR036397">
    <property type="entry name" value="RNaseH_sf"/>
</dbReference>
<proteinExistence type="inferred from homology"/>
<feature type="domain" description="Integrase-type" evidence="31">
    <location>
        <begin position="1031"/>
        <end position="1072"/>
    </location>
</feature>
<keyword evidence="26" id="KW-0511">Multifunctional enzyme</keyword>
<reference evidence="35 36" key="1">
    <citation type="submission" date="2018-07" db="EMBL/GenBank/DDBJ databases">
        <title>A high quality draft genome assembly of the barn swallow (H. rustica rustica).</title>
        <authorList>
            <person name="Formenti G."/>
            <person name="Chiara M."/>
            <person name="Poveda L."/>
            <person name="Francoijs K.-J."/>
            <person name="Bonisoli-Alquati A."/>
            <person name="Canova L."/>
            <person name="Gianfranceschi L."/>
            <person name="Horner D.S."/>
            <person name="Saino N."/>
        </authorList>
    </citation>
    <scope>NUCLEOTIDE SEQUENCE [LARGE SCALE GENOMIC DNA]</scope>
    <source>
        <strain evidence="35">Chelidonia</strain>
        <tissue evidence="35">Blood</tissue>
    </source>
</reference>
<evidence type="ECO:0000256" key="12">
    <source>
        <dbReference type="ARBA" id="ARBA00022750"/>
    </source>
</evidence>
<dbReference type="GO" id="GO:0005886">
    <property type="term" value="C:plasma membrane"/>
    <property type="evidence" value="ECO:0007669"/>
    <property type="project" value="UniProtKB-SubCell"/>
</dbReference>
<evidence type="ECO:0000256" key="24">
    <source>
        <dbReference type="ARBA" id="ARBA00023136"/>
    </source>
</evidence>
<dbReference type="Pfam" id="PF17919">
    <property type="entry name" value="RT_RNaseH_2"/>
    <property type="match status" value="1"/>
</dbReference>
<feature type="domain" description="CCHC-type" evidence="29">
    <location>
        <begin position="1516"/>
        <end position="1531"/>
    </location>
</feature>
<dbReference type="PROSITE" id="PS50878">
    <property type="entry name" value="RT_POL"/>
    <property type="match status" value="1"/>
</dbReference>
<comment type="similarity">
    <text evidence="3">Belongs to the arrestin family.</text>
</comment>
<dbReference type="InterPro" id="IPR001995">
    <property type="entry name" value="Peptidase_A2_cat"/>
</dbReference>
<keyword evidence="19" id="KW-0694">RNA-binding</keyword>
<dbReference type="GO" id="GO:0003887">
    <property type="term" value="F:DNA-directed DNA polymerase activity"/>
    <property type="evidence" value="ECO:0007669"/>
    <property type="project" value="UniProtKB-KW"/>
</dbReference>
<dbReference type="InterPro" id="IPR043502">
    <property type="entry name" value="DNA/RNA_pol_sf"/>
</dbReference>
<evidence type="ECO:0000256" key="6">
    <source>
        <dbReference type="ARBA" id="ARBA00022670"/>
    </source>
</evidence>
<evidence type="ECO:0000259" key="33">
    <source>
        <dbReference type="PROSITE" id="PS50879"/>
    </source>
</evidence>
<keyword evidence="11" id="KW-0677">Repeat</keyword>
<evidence type="ECO:0000256" key="16">
    <source>
        <dbReference type="ARBA" id="ARBA00022771"/>
    </source>
</evidence>
<dbReference type="GO" id="GO:0003964">
    <property type="term" value="F:RNA-directed DNA polymerase activity"/>
    <property type="evidence" value="ECO:0007669"/>
    <property type="project" value="UniProtKB-KW"/>
</dbReference>
<dbReference type="InterPro" id="IPR011022">
    <property type="entry name" value="Arrestin_C-like"/>
</dbReference>
<dbReference type="GO" id="GO:0003677">
    <property type="term" value="F:DNA binding"/>
    <property type="evidence" value="ECO:0007669"/>
    <property type="project" value="UniProtKB-KW"/>
</dbReference>
<dbReference type="Proteomes" id="UP000269221">
    <property type="component" value="Unassembled WGS sequence"/>
</dbReference>
<gene>
    <name evidence="35" type="ORF">DUI87_13543</name>
</gene>
<dbReference type="InterPro" id="IPR001037">
    <property type="entry name" value="Integrase_C_retrovir"/>
</dbReference>
<dbReference type="InterPro" id="IPR012337">
    <property type="entry name" value="RNaseH-like_sf"/>
</dbReference>
<dbReference type="PANTHER" id="PTHR41694:SF4">
    <property type="entry name" value="ENDOGENOUS RETROVIRUS GROUP K MEMBER 10 POL PROTEIN-RELATED"/>
    <property type="match status" value="1"/>
</dbReference>
<keyword evidence="18" id="KW-0862">Zinc</keyword>
<dbReference type="SUPFAM" id="SSF57756">
    <property type="entry name" value="Retrovirus zinc finger-like domains"/>
    <property type="match status" value="1"/>
</dbReference>
<feature type="region of interest" description="Disordered" evidence="28">
    <location>
        <begin position="2473"/>
        <end position="2493"/>
    </location>
</feature>
<dbReference type="FunFam" id="3.30.70.270:FF:000020">
    <property type="entry name" value="Transposon Tf2-6 polyprotein-like Protein"/>
    <property type="match status" value="1"/>
</dbReference>
<dbReference type="InterPro" id="IPR011021">
    <property type="entry name" value="Arrestin-like_N"/>
</dbReference>
<dbReference type="Pfam" id="PF00665">
    <property type="entry name" value="rve"/>
    <property type="match status" value="2"/>
</dbReference>
<dbReference type="SUPFAM" id="SSF53098">
    <property type="entry name" value="Ribonuclease H-like"/>
    <property type="match status" value="3"/>
</dbReference>
<dbReference type="OrthoDB" id="9212633at2759"/>
<evidence type="ECO:0000256" key="14">
    <source>
        <dbReference type="ARBA" id="ARBA00022758"/>
    </source>
</evidence>
<evidence type="ECO:0000313" key="36">
    <source>
        <dbReference type="Proteomes" id="UP000269221"/>
    </source>
</evidence>
<keyword evidence="10" id="KW-0479">Metal-binding</keyword>
<keyword evidence="9" id="KW-0540">Nuclease</keyword>
<evidence type="ECO:0000256" key="13">
    <source>
        <dbReference type="ARBA" id="ARBA00022753"/>
    </source>
</evidence>
<dbReference type="Gene3D" id="3.30.420.10">
    <property type="entry name" value="Ribonuclease H-like superfamily/Ribonuclease H"/>
    <property type="match status" value="4"/>
</dbReference>
<dbReference type="Pfam" id="PF06817">
    <property type="entry name" value="RVT_thumb"/>
    <property type="match status" value="1"/>
</dbReference>
<organism evidence="35 36">
    <name type="scientific">Hirundo rustica rustica</name>
    <dbReference type="NCBI Taxonomy" id="333673"/>
    <lineage>
        <taxon>Eukaryota</taxon>
        <taxon>Metazoa</taxon>
        <taxon>Chordata</taxon>
        <taxon>Craniata</taxon>
        <taxon>Vertebrata</taxon>
        <taxon>Euteleostomi</taxon>
        <taxon>Archelosauria</taxon>
        <taxon>Archosauria</taxon>
        <taxon>Dinosauria</taxon>
        <taxon>Saurischia</taxon>
        <taxon>Theropoda</taxon>
        <taxon>Coelurosauria</taxon>
        <taxon>Aves</taxon>
        <taxon>Neognathae</taxon>
        <taxon>Neoaves</taxon>
        <taxon>Telluraves</taxon>
        <taxon>Australaves</taxon>
        <taxon>Passeriformes</taxon>
        <taxon>Sylvioidea</taxon>
        <taxon>Hirundinidae</taxon>
        <taxon>Hirundo</taxon>
    </lineage>
</organism>
<dbReference type="SUPFAM" id="SSF46919">
    <property type="entry name" value="N-terminal Zn binding domain of HIV integrase"/>
    <property type="match status" value="1"/>
</dbReference>
<evidence type="ECO:0000256" key="26">
    <source>
        <dbReference type="ARBA" id="ARBA00023268"/>
    </source>
</evidence>
<dbReference type="PROSITE" id="PS50994">
    <property type="entry name" value="INTEGRASE"/>
    <property type="match status" value="2"/>
</dbReference>
<dbReference type="EMBL" id="QRBI01000113">
    <property type="protein sequence ID" value="RMC09756.1"/>
    <property type="molecule type" value="Genomic_DNA"/>
</dbReference>
<dbReference type="GO" id="GO:0008270">
    <property type="term" value="F:zinc ion binding"/>
    <property type="evidence" value="ECO:0007669"/>
    <property type="project" value="UniProtKB-KW"/>
</dbReference>
<dbReference type="FunFam" id="2.60.40.640:FF:000005">
    <property type="entry name" value="Arrestin domain-containing protein 3"/>
    <property type="match status" value="1"/>
</dbReference>
<comment type="similarity">
    <text evidence="4">Belongs to the beta type-B retroviral polymerase family. HERV class-II K(HML-2) pol subfamily.</text>
</comment>
<dbReference type="InterPro" id="IPR036875">
    <property type="entry name" value="Znf_CCHC_sf"/>
</dbReference>
<dbReference type="SUPFAM" id="SSF50630">
    <property type="entry name" value="Acid proteases"/>
    <property type="match status" value="1"/>
</dbReference>
<keyword evidence="6" id="KW-0645">Protease</keyword>
<dbReference type="Pfam" id="PF00075">
    <property type="entry name" value="RNase_H"/>
    <property type="match status" value="1"/>
</dbReference>
<keyword evidence="5" id="KW-1003">Cell membrane</keyword>
<dbReference type="InterPro" id="IPR036862">
    <property type="entry name" value="Integrase_C_dom_sf_retrovir"/>
</dbReference>
<dbReference type="Pfam" id="PF00077">
    <property type="entry name" value="RVP"/>
    <property type="match status" value="1"/>
</dbReference>
<dbReference type="SUPFAM" id="SSF81296">
    <property type="entry name" value="E set domains"/>
    <property type="match status" value="2"/>
</dbReference>
<feature type="domain" description="Integrase catalytic" evidence="34">
    <location>
        <begin position="1926"/>
        <end position="2132"/>
    </location>
</feature>
<evidence type="ECO:0000256" key="8">
    <source>
        <dbReference type="ARBA" id="ARBA00022695"/>
    </source>
</evidence>
<dbReference type="STRING" id="333673.A0A3M0K976"/>
<keyword evidence="22" id="KW-0239">DNA-directed DNA polymerase</keyword>
<feature type="compositionally biased region" description="Basic and acidic residues" evidence="28">
    <location>
        <begin position="1592"/>
        <end position="1602"/>
    </location>
</feature>
<keyword evidence="17" id="KW-0378">Hydrolase</keyword>
<evidence type="ECO:0000256" key="25">
    <source>
        <dbReference type="ARBA" id="ARBA00023172"/>
    </source>
</evidence>
<evidence type="ECO:0000256" key="3">
    <source>
        <dbReference type="ARBA" id="ARBA00005298"/>
    </source>
</evidence>
<dbReference type="Gene3D" id="3.10.10.10">
    <property type="entry name" value="HIV Type 1 Reverse Transcriptase, subunit A, domain 1"/>
    <property type="match status" value="1"/>
</dbReference>
<evidence type="ECO:0000259" key="30">
    <source>
        <dbReference type="PROSITE" id="PS50175"/>
    </source>
</evidence>
<dbReference type="InterPro" id="IPR003308">
    <property type="entry name" value="Integrase_Zn-bd_dom_N"/>
</dbReference>
<dbReference type="InterPro" id="IPR034170">
    <property type="entry name" value="Retropepsin-like_cat_dom"/>
</dbReference>
<dbReference type="SUPFAM" id="SSF50122">
    <property type="entry name" value="DNA-binding domain of retroviral integrase"/>
    <property type="match status" value="1"/>
</dbReference>
<dbReference type="Pfam" id="PF00339">
    <property type="entry name" value="Arrestin_N"/>
    <property type="match status" value="1"/>
</dbReference>
<dbReference type="InterPro" id="IPR002156">
    <property type="entry name" value="RNaseH_domain"/>
</dbReference>
<evidence type="ECO:0000256" key="1">
    <source>
        <dbReference type="ARBA" id="ARBA00004412"/>
    </source>
</evidence>
<evidence type="ECO:0000256" key="27">
    <source>
        <dbReference type="PROSITE-ProRule" id="PRU00450"/>
    </source>
</evidence>
<dbReference type="GO" id="GO:0004190">
    <property type="term" value="F:aspartic-type endopeptidase activity"/>
    <property type="evidence" value="ECO:0007669"/>
    <property type="project" value="UniProtKB-KW"/>
</dbReference>
<keyword evidence="14" id="KW-0688">Ribosomal frameshifting</keyword>
<evidence type="ECO:0000256" key="21">
    <source>
        <dbReference type="ARBA" id="ARBA00022918"/>
    </source>
</evidence>
<evidence type="ECO:0000313" key="35">
    <source>
        <dbReference type="EMBL" id="RMC09756.1"/>
    </source>
</evidence>
<evidence type="ECO:0000259" key="31">
    <source>
        <dbReference type="PROSITE" id="PS50876"/>
    </source>
</evidence>
<dbReference type="InterPro" id="IPR018061">
    <property type="entry name" value="Retropepsins"/>
</dbReference>
<dbReference type="GO" id="GO:0006310">
    <property type="term" value="P:DNA recombination"/>
    <property type="evidence" value="ECO:0007669"/>
    <property type="project" value="UniProtKB-KW"/>
</dbReference>
<evidence type="ECO:0000256" key="15">
    <source>
        <dbReference type="ARBA" id="ARBA00022759"/>
    </source>
</evidence>
<evidence type="ECO:0000256" key="2">
    <source>
        <dbReference type="ARBA" id="ARBA00004413"/>
    </source>
</evidence>
<sequence length="2493" mass="278917">MVLGKVKNLTISFDCLSNNNIPVYSSGDTVSGRISLEVTGEIRVKALKIHARGHAKVRWSESRNAGSNTAYTQNYTEEVEYFNHKDVLVGHARDDDNSEEGLHTIHSGRHEYAFSFELPQIWVSILDQYPYFFNKSFWRASQETALSGRGASRVQDPSGRPPGIFWEEGSCGPTDYLGKDQNLLELRTKVVEELLVHHMYRGLWEFVLQLTEGLHLKDDNWNFVSVDNSEQGTWPRVKGKLIVVGDCKHTPKEIEILPGTLDNNPGKFVLWLRCTHPPTFLPKGQTVAQIIPTWEHLEEDNIPTACPVHNITEVKPQVGCELQVGDEAINITGLLHTDMDVTVIPAKHWPSRWALENVAGHVQGIGGMQLAKQSKSVVQIKGPKGQLASLRPFVLDYREPLLGRDLMAQWGVTIDIPDPPQDFWAAVTEECPTHKLNWKTDAPVWVEQWPLSKQKLKALEELVEEQLAKGHIVETTSPWNSPVFVIRKPGKDKWRLLQDLRQINNVIEDMGSLQPGMPTPTMLPQNWKLAVIDIKDCFFHIPLHPDDAPRFAFSVPTVNREAPRKRYHWRVLPQGMKVSPIICQWYVASLLSPVRVAAEKAIIHHYMDDVLVCAPTDDVLSHALDLTINALVVAGFELQEDKVQRMPPWRYLGLEIGKRTIVLQKLEIKAKIQTLADVHQLCGALNWVRPWLGLTTEDLAPLFNLLKGGEELSSPRELTPEAKEALEKVQHLMSTRQAHRCDPDLPFKFIIMGKLPHLHGVIFQWRNNIKKDKGREDPLLIIEWVFLSHQRSKRMTRPQELVAELIRKARVRIRELAGCDFECIHIPVGLRSGQITKAMLEHLLQENEALQFALDSFTGKISIHRPAHKIFNQDAKFTLNLKDVQSRKPLEALTVFTDASGKSHKSVMTWKDPQTQQWEADVAEVEGSPQVAELAAVVRAFERFPEPFNLVTDSAYVAGVVSRADQAILQEVSNTALFELLSKLVKLVSHREQPFFVMHTRSHTDLPGFIAEGNRGADALAAPAAMAPLPSIFEQAKLSHQLHHQNAPGLVRRFHITREQAKAIVATCPSCNQHALPTLSAGVNPRGLNSCELWQTDVTHIPQFGRSKYVHVSVDTFSGAVFASAHAGEKTLDAIKHLIQAFSFMGIPKELKTDNGPAYRSKEFCSFLQQWGVGHKTGIPHSPTGQAVVERTHREIKRVLNQQQPVLKTETPQTRLARALFTLNFLNSTFEFLNPPIVRHFGANPQLNIKERPPVMVRDPETGRTEGPHDLVTWGRGYACVSTPRGRDGYHQNGFSIYAVGIQMEKVADKRTADVQSTDVDLRILTMSKLTGGPPDDQNDNQVNLPKTALDDIKKMARRAFVQIQPAGSFEKAYNLISQDSSEPFTTFVDRVIQAAERQCGDDIARPIMIRDIIENNASLECKRAIKALGKEKPTVPEMIDACNQIGGPQHVATIQANELGKTIGEKIERALTAQAAQAETRDQKLTEILAALHLNSQQQDNTMAVMQATVTSGPCYFCKRPGHIMRNCPDIKRVVNKNGGDVGKDEARKPYKYDCLDSENVKPVTEIELKTSSKSKEKLPVKVRHVDAHVPKSQANEEHQNNEQGYKNSPTIFGEQLAKDLESWEPPPGEGQLLQYVDDLLIATRTQETCVDWTVSLLNFLGLQGYRVSQKKAQMVRQTVIYLGYEVSAGQRTLGQDRKEAICQTPKHQTVKELRTFLGMTGWCRLWIYNYGLLVKPLYALIMEGSRDLQWTKDATRAFNQLKKALMSAPALGLPNVSKPFFLFSHEKQGIALGILAQNLGPYWRAVAYLSKQLDTAAKGWPGCLRAVAAVAINIQEACKFTLGQKMTVLVSHTMSAVLEAKGGHWLSPQRFLKYQAILVEQDDVEIVVTNIVNPASFLSGSTGEPVIHDCLETIEATYSSHPDLKDTPLEDAETWFTDGSSYVISGRRHAEYAVTTSREAHQKVSSELEEGNMLADREAKEAAKGEVPDKAVEAALIPDGKVSMEGWPEAFPARTAKAREVTKALLQEIIPRFGVPATISSDRGPHFISTIVQQISHHLGIDWELHTPYHPQSSGQVEKMNHLIKQQIVRLGQEANLPWPQALPLALLRIRTKPRAKEKLSPFEILYGRPYAVQEGTASIQVGEETLHGYMVALNKQLREIEKYVAGTQNRELDGPVCTEYHKNQTKITPPVPRKAVITKMPAIPEVEEQITPVVTKIGPYAIKKTGVQKLIVNPKWSLKRVEMGVQSPQAGTKEKTLCCWLCTSGPISLSAKIERKGYTPGESIQIFAEIENSSSRIVVPKATIYQTQAFYAKGKMKEVRQLVANLRGESLSSGKTETWNGKQLKIPPVSPSILDCSIIRVEYSLMVYVDIPGAVDLFLNLPLVIGTIPLHPFGSRTSSISSQGSMNMNWLGLTLPERLEAPPSYADVVTEENRQSGLAPVAAFDDFQRALQGPLFPYIQEFRFLPPPLYSEIDPNPDQPTDEIPSFPSR</sequence>
<evidence type="ECO:0000256" key="9">
    <source>
        <dbReference type="ARBA" id="ARBA00022722"/>
    </source>
</evidence>
<dbReference type="PANTHER" id="PTHR41694">
    <property type="entry name" value="ENDOGENOUS RETROVIRUS GROUP K MEMBER POL PROTEIN"/>
    <property type="match status" value="1"/>
</dbReference>
<dbReference type="SMART" id="SM01017">
    <property type="entry name" value="Arrestin_C"/>
    <property type="match status" value="1"/>
</dbReference>
<evidence type="ECO:0000256" key="10">
    <source>
        <dbReference type="ARBA" id="ARBA00022723"/>
    </source>
</evidence>
<dbReference type="GO" id="GO:0035613">
    <property type="term" value="F:RNA stem-loop binding"/>
    <property type="evidence" value="ECO:0007669"/>
    <property type="project" value="TreeGrafter"/>
</dbReference>
<dbReference type="GO" id="GO:0015074">
    <property type="term" value="P:DNA integration"/>
    <property type="evidence" value="ECO:0007669"/>
    <property type="project" value="UniProtKB-KW"/>
</dbReference>
<feature type="domain" description="RNase H type-1" evidence="33">
    <location>
        <begin position="889"/>
        <end position="1026"/>
    </location>
</feature>
<dbReference type="CDD" id="cd05482">
    <property type="entry name" value="HIV_retropepsin_like"/>
    <property type="match status" value="1"/>
</dbReference>
<dbReference type="InterPro" id="IPR001584">
    <property type="entry name" value="Integrase_cat-core"/>
</dbReference>
<name>A0A3M0K976_HIRRU</name>
<evidence type="ECO:0000256" key="19">
    <source>
        <dbReference type="ARBA" id="ARBA00022884"/>
    </source>
</evidence>
<evidence type="ECO:0000256" key="22">
    <source>
        <dbReference type="ARBA" id="ARBA00022932"/>
    </source>
</evidence>
<keyword evidence="20" id="KW-0229">DNA integration</keyword>
<keyword evidence="8" id="KW-0548">Nucleotidyltransferase</keyword>
<dbReference type="Gene3D" id="3.30.70.270">
    <property type="match status" value="4"/>
</dbReference>
<dbReference type="SUPFAM" id="SSF56672">
    <property type="entry name" value="DNA/RNA polymerases"/>
    <property type="match status" value="2"/>
</dbReference>
<evidence type="ECO:0000259" key="29">
    <source>
        <dbReference type="PROSITE" id="PS50158"/>
    </source>
</evidence>
<dbReference type="InterPro" id="IPR043128">
    <property type="entry name" value="Rev_trsase/Diguanyl_cyclase"/>
</dbReference>
<feature type="domain" description="Peptidase A2" evidence="30">
    <location>
        <begin position="331"/>
        <end position="406"/>
    </location>
</feature>
<dbReference type="PROSITE" id="PS50175">
    <property type="entry name" value="ASP_PROT_RETROV"/>
    <property type="match status" value="1"/>
</dbReference>
<dbReference type="Gene3D" id="2.30.30.10">
    <property type="entry name" value="Integrase, C-terminal domain superfamily, retroviral"/>
    <property type="match status" value="1"/>
</dbReference>
<protein>
    <submittedName>
        <fullName evidence="35">Uncharacterized protein</fullName>
    </submittedName>
</protein>
<dbReference type="InterPro" id="IPR014752">
    <property type="entry name" value="Arrestin-like_C"/>
</dbReference>
<dbReference type="InterPro" id="IPR001878">
    <property type="entry name" value="Znf_CCHC"/>
</dbReference>
<evidence type="ECO:0000256" key="17">
    <source>
        <dbReference type="ARBA" id="ARBA00022801"/>
    </source>
</evidence>
<dbReference type="InterPro" id="IPR041577">
    <property type="entry name" value="RT_RNaseH_2"/>
</dbReference>
<keyword evidence="25" id="KW-0233">DNA recombination</keyword>
<dbReference type="Gene3D" id="2.60.40.640">
    <property type="match status" value="2"/>
</dbReference>
<dbReference type="SMART" id="SM00343">
    <property type="entry name" value="ZnF_C2HC"/>
    <property type="match status" value="1"/>
</dbReference>
<dbReference type="PROSITE" id="PS50876">
    <property type="entry name" value="ZF_INTEGRASE"/>
    <property type="match status" value="1"/>
</dbReference>
<keyword evidence="16 27" id="KW-0863">Zinc-finger</keyword>